<dbReference type="FunFam" id="1.20.1070.10:FF:000006">
    <property type="entry name" value="Olfactory receptor"/>
    <property type="match status" value="1"/>
</dbReference>
<dbReference type="PANTHER" id="PTHR26450:SF156">
    <property type="entry name" value="OLFACTORY RECEPTOR 52R1"/>
    <property type="match status" value="1"/>
</dbReference>
<evidence type="ECO:0000259" key="11">
    <source>
        <dbReference type="PROSITE" id="PS50262"/>
    </source>
</evidence>
<name>M7C4R4_CHEMY</name>
<keyword evidence="4 9" id="KW-0812">Transmembrane</keyword>
<evidence type="ECO:0000313" key="12">
    <source>
        <dbReference type="EMBL" id="EMP39463.1"/>
    </source>
</evidence>
<evidence type="ECO:0000256" key="1">
    <source>
        <dbReference type="ARBA" id="ARBA00002936"/>
    </source>
</evidence>
<sequence length="338" mass="37611">MGSLQLLYRVKALPAQVGEEQHAMSCLNTSTHSHPATFLLVGIPGLQEAQYWIAFSFFIMYVIAVLGNVIVLFIIYNDLSLHKPMYLFLTMLAVTDLVLATSTLPKMLSIFWLGSREIGFHACLIQMFFVHTFLSVESGILMAMALDRYVAICCPLRHSSILSVPAIVTMGSLVLARGILLVSPFSLLVHRLPFCQRCLISHSYCEHMAVVKLVCGDATVSVIYGLFVAFMVGGVDLFVITVSYAMILQAVLRLPCTDTRLKAFSTCASHLCVILSLYIPGLFTFLTHRFGHNVPDHVHILGANLYLLMPPMLNPVVYGVKTKQIRERVLRIFNQKGI</sequence>
<dbReference type="CDD" id="cd15951">
    <property type="entry name" value="7tmA_OR52R_52L-like"/>
    <property type="match status" value="1"/>
</dbReference>
<protein>
    <recommendedName>
        <fullName evidence="10">Olfactory receptor</fullName>
    </recommendedName>
</protein>
<organism evidence="12 13">
    <name type="scientific">Chelonia mydas</name>
    <name type="common">Green sea-turtle</name>
    <name type="synonym">Chelonia agassizi</name>
    <dbReference type="NCBI Taxonomy" id="8469"/>
    <lineage>
        <taxon>Eukaryota</taxon>
        <taxon>Metazoa</taxon>
        <taxon>Chordata</taxon>
        <taxon>Craniata</taxon>
        <taxon>Vertebrata</taxon>
        <taxon>Euteleostomi</taxon>
        <taxon>Archelosauria</taxon>
        <taxon>Testudinata</taxon>
        <taxon>Testudines</taxon>
        <taxon>Cryptodira</taxon>
        <taxon>Durocryptodira</taxon>
        <taxon>Americhelydia</taxon>
        <taxon>Chelonioidea</taxon>
        <taxon>Cheloniidae</taxon>
        <taxon>Chelonia</taxon>
    </lineage>
</organism>
<evidence type="ECO:0000256" key="9">
    <source>
        <dbReference type="RuleBase" id="RU000688"/>
    </source>
</evidence>
<evidence type="ECO:0000256" key="4">
    <source>
        <dbReference type="ARBA" id="ARBA00022692"/>
    </source>
</evidence>
<evidence type="ECO:0000256" key="8">
    <source>
        <dbReference type="ARBA" id="ARBA00023224"/>
    </source>
</evidence>
<dbReference type="eggNOG" id="ENOG502QVH7">
    <property type="taxonomic scope" value="Eukaryota"/>
</dbReference>
<feature type="domain" description="G-protein coupled receptors family 1 profile" evidence="11">
    <location>
        <begin position="67"/>
        <end position="318"/>
    </location>
</feature>
<feature type="transmembrane region" description="Helical" evidence="10">
    <location>
        <begin position="161"/>
        <end position="182"/>
    </location>
</feature>
<dbReference type="PROSITE" id="PS50262">
    <property type="entry name" value="G_PROTEIN_RECEP_F1_2"/>
    <property type="match status" value="1"/>
</dbReference>
<evidence type="ECO:0000256" key="3">
    <source>
        <dbReference type="ARBA" id="ARBA00022606"/>
    </source>
</evidence>
<evidence type="ECO:0000256" key="7">
    <source>
        <dbReference type="ARBA" id="ARBA00023136"/>
    </source>
</evidence>
<keyword evidence="3 10" id="KW-0716">Sensory transduction</keyword>
<dbReference type="PANTHER" id="PTHR26450">
    <property type="entry name" value="OLFACTORY RECEPTOR 56B1-RELATED"/>
    <property type="match status" value="1"/>
</dbReference>
<feature type="transmembrane region" description="Helical" evidence="10">
    <location>
        <begin position="222"/>
        <end position="251"/>
    </location>
</feature>
<dbReference type="InterPro" id="IPR017452">
    <property type="entry name" value="GPCR_Rhodpsn_7TM"/>
</dbReference>
<evidence type="ECO:0000313" key="13">
    <source>
        <dbReference type="Proteomes" id="UP000031443"/>
    </source>
</evidence>
<feature type="transmembrane region" description="Helical" evidence="10">
    <location>
        <begin position="298"/>
        <end position="320"/>
    </location>
</feature>
<comment type="subcellular location">
    <subcellularLocation>
        <location evidence="10">Cell membrane</location>
        <topology evidence="10">Multi-pass membrane protein</topology>
    </subcellularLocation>
    <subcellularLocation>
        <location evidence="2">Membrane</location>
        <topology evidence="2">Multi-pass membrane protein</topology>
    </subcellularLocation>
</comment>
<dbReference type="SUPFAM" id="SSF81321">
    <property type="entry name" value="Family A G protein-coupled receptor-like"/>
    <property type="match status" value="1"/>
</dbReference>
<evidence type="ECO:0000256" key="5">
    <source>
        <dbReference type="ARBA" id="ARBA00022725"/>
    </source>
</evidence>
<dbReference type="AlphaFoldDB" id="M7C4R4"/>
<keyword evidence="8 9" id="KW-0807">Transducer</keyword>
<feature type="transmembrane region" description="Helical" evidence="10">
    <location>
        <begin position="87"/>
        <end position="112"/>
    </location>
</feature>
<keyword evidence="10" id="KW-1003">Cell membrane</keyword>
<feature type="transmembrane region" description="Helical" evidence="10">
    <location>
        <begin position="118"/>
        <end position="140"/>
    </location>
</feature>
<proteinExistence type="inferred from homology"/>
<dbReference type="Gene3D" id="1.20.1070.10">
    <property type="entry name" value="Rhodopsin 7-helix transmembrane proteins"/>
    <property type="match status" value="1"/>
</dbReference>
<dbReference type="InterPro" id="IPR000276">
    <property type="entry name" value="GPCR_Rhodpsn"/>
</dbReference>
<dbReference type="InterPro" id="IPR000725">
    <property type="entry name" value="Olfact_rcpt"/>
</dbReference>
<keyword evidence="9 12" id="KW-0675">Receptor</keyword>
<dbReference type="EMBL" id="KB516496">
    <property type="protein sequence ID" value="EMP39463.1"/>
    <property type="molecule type" value="Genomic_DNA"/>
</dbReference>
<dbReference type="Pfam" id="PF13853">
    <property type="entry name" value="7tm_4"/>
    <property type="match status" value="1"/>
</dbReference>
<evidence type="ECO:0000256" key="10">
    <source>
        <dbReference type="RuleBase" id="RU363047"/>
    </source>
</evidence>
<dbReference type="PROSITE" id="PS00237">
    <property type="entry name" value="G_PROTEIN_RECEP_F1_1"/>
    <property type="match status" value="1"/>
</dbReference>
<feature type="transmembrane region" description="Helical" evidence="10">
    <location>
        <begin position="263"/>
        <end position="286"/>
    </location>
</feature>
<feature type="transmembrane region" description="Helical" evidence="10">
    <location>
        <begin position="51"/>
        <end position="75"/>
    </location>
</feature>
<dbReference type="SMART" id="SM01381">
    <property type="entry name" value="7TM_GPCR_Srsx"/>
    <property type="match status" value="1"/>
</dbReference>
<keyword evidence="13" id="KW-1185">Reference proteome</keyword>
<dbReference type="GO" id="GO:0005886">
    <property type="term" value="C:plasma membrane"/>
    <property type="evidence" value="ECO:0007669"/>
    <property type="project" value="UniProtKB-SubCell"/>
</dbReference>
<dbReference type="GO" id="GO:0004930">
    <property type="term" value="F:G protein-coupled receptor activity"/>
    <property type="evidence" value="ECO:0007669"/>
    <property type="project" value="UniProtKB-KW"/>
</dbReference>
<accession>M7C4R4</accession>
<comment type="similarity">
    <text evidence="9">Belongs to the G-protein coupled receptor 1 family.</text>
</comment>
<dbReference type="PRINTS" id="PR00237">
    <property type="entry name" value="GPCRRHODOPSN"/>
</dbReference>
<dbReference type="Proteomes" id="UP000031443">
    <property type="component" value="Unassembled WGS sequence"/>
</dbReference>
<reference evidence="13" key="1">
    <citation type="journal article" date="2013" name="Nat. Genet.">
        <title>The draft genomes of soft-shell turtle and green sea turtle yield insights into the development and evolution of the turtle-specific body plan.</title>
        <authorList>
            <person name="Wang Z."/>
            <person name="Pascual-Anaya J."/>
            <person name="Zadissa A."/>
            <person name="Li W."/>
            <person name="Niimura Y."/>
            <person name="Huang Z."/>
            <person name="Li C."/>
            <person name="White S."/>
            <person name="Xiong Z."/>
            <person name="Fang D."/>
            <person name="Wang B."/>
            <person name="Ming Y."/>
            <person name="Chen Y."/>
            <person name="Zheng Y."/>
            <person name="Kuraku S."/>
            <person name="Pignatelli M."/>
            <person name="Herrero J."/>
            <person name="Beal K."/>
            <person name="Nozawa M."/>
            <person name="Li Q."/>
            <person name="Wang J."/>
            <person name="Zhang H."/>
            <person name="Yu L."/>
            <person name="Shigenobu S."/>
            <person name="Wang J."/>
            <person name="Liu J."/>
            <person name="Flicek P."/>
            <person name="Searle S."/>
            <person name="Wang J."/>
            <person name="Kuratani S."/>
            <person name="Yin Y."/>
            <person name="Aken B."/>
            <person name="Zhang G."/>
            <person name="Irie N."/>
        </authorList>
    </citation>
    <scope>NUCLEOTIDE SEQUENCE [LARGE SCALE GENOMIC DNA]</scope>
</reference>
<evidence type="ECO:0000256" key="6">
    <source>
        <dbReference type="ARBA" id="ARBA00022989"/>
    </source>
</evidence>
<dbReference type="PRINTS" id="PR00245">
    <property type="entry name" value="OLFACTORYR"/>
</dbReference>
<comment type="function">
    <text evidence="1">Odorant receptor.</text>
</comment>
<dbReference type="GO" id="GO:0004984">
    <property type="term" value="F:olfactory receptor activity"/>
    <property type="evidence" value="ECO:0007669"/>
    <property type="project" value="InterPro"/>
</dbReference>
<keyword evidence="7 10" id="KW-0472">Membrane</keyword>
<keyword evidence="9" id="KW-0297">G-protein coupled receptor</keyword>
<evidence type="ECO:0000256" key="2">
    <source>
        <dbReference type="ARBA" id="ARBA00004141"/>
    </source>
</evidence>
<keyword evidence="5 10" id="KW-0552">Olfaction</keyword>
<dbReference type="InterPro" id="IPR050402">
    <property type="entry name" value="OR51/52/56-like"/>
</dbReference>
<gene>
    <name evidence="12" type="ORF">UY3_03317</name>
</gene>
<keyword evidence="6 10" id="KW-1133">Transmembrane helix</keyword>